<organism evidence="5 6">
    <name type="scientific">Streptomyces pseudovenezuelae</name>
    <dbReference type="NCBI Taxonomy" id="67350"/>
    <lineage>
        <taxon>Bacteria</taxon>
        <taxon>Bacillati</taxon>
        <taxon>Actinomycetota</taxon>
        <taxon>Actinomycetes</taxon>
        <taxon>Kitasatosporales</taxon>
        <taxon>Streptomycetaceae</taxon>
        <taxon>Streptomyces</taxon>
        <taxon>Streptomyces aurantiacus group</taxon>
    </lineage>
</organism>
<keyword evidence="2" id="KW-0689">Ribosomal protein</keyword>
<feature type="domain" description="S1 motif" evidence="4">
    <location>
        <begin position="425"/>
        <end position="497"/>
    </location>
</feature>
<dbReference type="PROSITE" id="PS50126">
    <property type="entry name" value="S1"/>
    <property type="match status" value="2"/>
</dbReference>
<dbReference type="SUPFAM" id="SSF50249">
    <property type="entry name" value="Nucleic acid-binding proteins"/>
    <property type="match status" value="2"/>
</dbReference>
<evidence type="ECO:0000256" key="1">
    <source>
        <dbReference type="ARBA" id="ARBA00006767"/>
    </source>
</evidence>
<name>A0ABZ1XAI8_9ACTN</name>
<reference evidence="5" key="1">
    <citation type="submission" date="2022-10" db="EMBL/GenBank/DDBJ databases">
        <title>The complete genomes of actinobacterial strains from the NBC collection.</title>
        <authorList>
            <person name="Joergensen T.S."/>
            <person name="Alvarez Arevalo M."/>
            <person name="Sterndorff E.B."/>
            <person name="Faurdal D."/>
            <person name="Vuksanovic O."/>
            <person name="Mourched A.-S."/>
            <person name="Charusanti P."/>
            <person name="Shaw S."/>
            <person name="Blin K."/>
            <person name="Weber T."/>
        </authorList>
    </citation>
    <scope>NUCLEOTIDE SEQUENCE</scope>
    <source>
        <strain evidence="5">NBC_00686</strain>
    </source>
</reference>
<dbReference type="Pfam" id="PF00575">
    <property type="entry name" value="S1"/>
    <property type="match status" value="2"/>
</dbReference>
<dbReference type="CDD" id="cd05688">
    <property type="entry name" value="S1_RPS1_repeat_ec3"/>
    <property type="match status" value="1"/>
</dbReference>
<dbReference type="Gene3D" id="2.40.50.140">
    <property type="entry name" value="Nucleic acid-binding proteins"/>
    <property type="match status" value="2"/>
</dbReference>
<proteinExistence type="inferred from homology"/>
<feature type="domain" description="S1 motif" evidence="4">
    <location>
        <begin position="341"/>
        <end position="410"/>
    </location>
</feature>
<evidence type="ECO:0000313" key="6">
    <source>
        <dbReference type="Proteomes" id="UP001432168"/>
    </source>
</evidence>
<dbReference type="RefSeq" id="WP_329271644.1">
    <property type="nucleotide sequence ID" value="NZ_CP109011.1"/>
</dbReference>
<evidence type="ECO:0000259" key="4">
    <source>
        <dbReference type="PROSITE" id="PS50126"/>
    </source>
</evidence>
<evidence type="ECO:0000256" key="3">
    <source>
        <dbReference type="ARBA" id="ARBA00023274"/>
    </source>
</evidence>
<dbReference type="InterPro" id="IPR003029">
    <property type="entry name" value="S1_domain"/>
</dbReference>
<keyword evidence="6" id="KW-1185">Reference proteome</keyword>
<dbReference type="Proteomes" id="UP001432168">
    <property type="component" value="Chromosome"/>
</dbReference>
<dbReference type="EMBL" id="CP109011">
    <property type="protein sequence ID" value="WUT48467.1"/>
    <property type="molecule type" value="Genomic_DNA"/>
</dbReference>
<dbReference type="InterPro" id="IPR050437">
    <property type="entry name" value="Ribos_protein_bS1-like"/>
</dbReference>
<keyword evidence="3" id="KW-0687">Ribonucleoprotein</keyword>
<evidence type="ECO:0000313" key="5">
    <source>
        <dbReference type="EMBL" id="WUT48467.1"/>
    </source>
</evidence>
<dbReference type="PANTHER" id="PTHR10724">
    <property type="entry name" value="30S RIBOSOMAL PROTEIN S1"/>
    <property type="match status" value="1"/>
</dbReference>
<dbReference type="InterPro" id="IPR012340">
    <property type="entry name" value="NA-bd_OB-fold"/>
</dbReference>
<accession>A0ABZ1XAI8</accession>
<comment type="similarity">
    <text evidence="1">Belongs to the bacterial ribosomal protein bS1 family.</text>
</comment>
<gene>
    <name evidence="5" type="ORF">OG929_41850</name>
</gene>
<dbReference type="PANTHER" id="PTHR10724:SF7">
    <property type="entry name" value="SMALL RIBOSOMAL SUBUNIT PROTEIN BS1C"/>
    <property type="match status" value="1"/>
</dbReference>
<dbReference type="SMART" id="SM00316">
    <property type="entry name" value="S1"/>
    <property type="match status" value="2"/>
</dbReference>
<evidence type="ECO:0000256" key="2">
    <source>
        <dbReference type="ARBA" id="ARBA00022980"/>
    </source>
</evidence>
<sequence>MLEDEIVLPYVYRVTKYDPADRDEDGHYIGPEDTFSDHGQVEAAYLQAVEAFAVSTGIDHLTVREPQIPSLVHFGVEEPLGGSGLDGLFPTGPSGFHDGAEMPLDISLELVRIMLRDGGAWCRLEVEDVFRVHVGWDQYLYIGSSQPCEDALARTRALGLFPERVDASPYDVEADGGDIQRPGDDEFWAGLHWAVASCRAGILEEAYVEGASRWHRLTRDTIDTVRAGLAPRARLAVWPDLSSDIDAVLGALPAEGLVECVWQDEAGRLHSAIADADEFPALATRISGAGAATLLPVSADERVPLFTAVMPDCDGVVRARWRTDATPSDRNWAFLKTLRRGEVVTGTVTHIASFGVTFVDIGGFEALINIPELSWRPINYPSDVVAVGQEISAEVLDVDPIRERVSLSLKALHEDPMRLLTGLIGQTIVGRVTKLVPFGVFVRIEETENGFEGLVHNDELGEMHPDHSQQVVQVGDALAVKILDIDPIQRRITLSHRQANSARLGEQGA</sequence>
<protein>
    <submittedName>
        <fullName evidence="5">S1 RNA-binding domain-containing protein</fullName>
    </submittedName>
</protein>